<name>A0A2A2JTN3_9BILA</name>
<dbReference type="SMART" id="SM00156">
    <property type="entry name" value="PP2Ac"/>
    <property type="match status" value="1"/>
</dbReference>
<comment type="catalytic activity">
    <reaction evidence="7 8">
        <text>O-phospho-L-threonyl-[protein] + H2O = L-threonyl-[protein] + phosphate</text>
        <dbReference type="Rhea" id="RHEA:47004"/>
        <dbReference type="Rhea" id="RHEA-COMP:11060"/>
        <dbReference type="Rhea" id="RHEA-COMP:11605"/>
        <dbReference type="ChEBI" id="CHEBI:15377"/>
        <dbReference type="ChEBI" id="CHEBI:30013"/>
        <dbReference type="ChEBI" id="CHEBI:43474"/>
        <dbReference type="ChEBI" id="CHEBI:61977"/>
        <dbReference type="EC" id="3.1.3.16"/>
    </reaction>
</comment>
<keyword evidence="10" id="KW-0472">Membrane</keyword>
<organism evidence="12 13">
    <name type="scientific">Diploscapter pachys</name>
    <dbReference type="NCBI Taxonomy" id="2018661"/>
    <lineage>
        <taxon>Eukaryota</taxon>
        <taxon>Metazoa</taxon>
        <taxon>Ecdysozoa</taxon>
        <taxon>Nematoda</taxon>
        <taxon>Chromadorea</taxon>
        <taxon>Rhabditida</taxon>
        <taxon>Rhabditina</taxon>
        <taxon>Rhabditomorpha</taxon>
        <taxon>Rhabditoidea</taxon>
        <taxon>Rhabditidae</taxon>
        <taxon>Diploscapter</taxon>
    </lineage>
</organism>
<comment type="cofactor">
    <cofactor evidence="1">
        <name>Mn(2+)</name>
        <dbReference type="ChEBI" id="CHEBI:29035"/>
    </cofactor>
</comment>
<keyword evidence="2" id="KW-0479">Metal-binding</keyword>
<keyword evidence="4" id="KW-0904">Protein phosphatase</keyword>
<evidence type="ECO:0000256" key="8">
    <source>
        <dbReference type="RuleBase" id="RU004273"/>
    </source>
</evidence>
<evidence type="ECO:0000256" key="3">
    <source>
        <dbReference type="ARBA" id="ARBA00022801"/>
    </source>
</evidence>
<feature type="region of interest" description="Disordered" evidence="9">
    <location>
        <begin position="78"/>
        <end position="97"/>
    </location>
</feature>
<keyword evidence="13" id="KW-1185">Reference proteome</keyword>
<evidence type="ECO:0000313" key="13">
    <source>
        <dbReference type="Proteomes" id="UP000218231"/>
    </source>
</evidence>
<dbReference type="CDD" id="cd00144">
    <property type="entry name" value="MPP_PPP_family"/>
    <property type="match status" value="1"/>
</dbReference>
<dbReference type="InterPro" id="IPR029052">
    <property type="entry name" value="Metallo-depent_PP-like"/>
</dbReference>
<comment type="caution">
    <text evidence="12">The sequence shown here is derived from an EMBL/GenBank/DDBJ whole genome shotgun (WGS) entry which is preliminary data.</text>
</comment>
<evidence type="ECO:0000256" key="10">
    <source>
        <dbReference type="SAM" id="Phobius"/>
    </source>
</evidence>
<accession>A0A2A2JTN3</accession>
<evidence type="ECO:0000256" key="4">
    <source>
        <dbReference type="ARBA" id="ARBA00022912"/>
    </source>
</evidence>
<dbReference type="GO" id="GO:0046872">
    <property type="term" value="F:metal ion binding"/>
    <property type="evidence" value="ECO:0007669"/>
    <property type="project" value="UniProtKB-KW"/>
</dbReference>
<evidence type="ECO:0000313" key="12">
    <source>
        <dbReference type="EMBL" id="PAV65055.1"/>
    </source>
</evidence>
<dbReference type="InterPro" id="IPR006186">
    <property type="entry name" value="Ser/Thr-sp_prot-phosphatase"/>
</dbReference>
<keyword evidence="10" id="KW-0812">Transmembrane</keyword>
<dbReference type="PANTHER" id="PTHR11668">
    <property type="entry name" value="SERINE/THREONINE PROTEIN PHOSPHATASE"/>
    <property type="match status" value="1"/>
</dbReference>
<dbReference type="CDD" id="cd12087">
    <property type="entry name" value="TM_EGFR-like"/>
    <property type="match status" value="1"/>
</dbReference>
<feature type="transmembrane region" description="Helical" evidence="10">
    <location>
        <begin position="20"/>
        <end position="44"/>
    </location>
</feature>
<keyword evidence="3 8" id="KW-0378">Hydrolase</keyword>
<dbReference type="Pfam" id="PF00149">
    <property type="entry name" value="Metallophos"/>
    <property type="match status" value="1"/>
</dbReference>
<sequence length="498" mass="56185">MSSTASDVSITDENDSATTWIIVGCVVIGVLLILGGALVLFWYWRRRQLQNTTSYRHVEESRRAVSVEANDTATMSRRVESRERKRIPKPHSTCPPADEQMCSVKSIDRNEFEATTLEDSVRVVEPPKVYKVDHDDRVGDRIEPTMSPAVQSQLINDIIRKSKWSVDRVDRLEEAPRIVKVVTFGTSDTITLADERSGSISPSDEPKIGWSLPNLLKSSKLRNLDKYNLPAAKKLLIRMIENGPKEFKFEPSLLKSVLVDASELLKNEPSLLELVFTSNVFVIRGNHEEKGLNKAYSFYNETIARYPSDVLYDYYKQCFNYLPLAIVIGGRILGMHGGLSPKLKSLEDIRQIERPIDDFKNDTLACDLVWSDPDTNMKNSLYMPNFERDPKQGVGQLFSAEAVRKACDELGVDMIIRGHQAPLDGYAIWAEGRLVTLFSAPGYKGKLPRAINMGATLEITKNGDIVVYQLHVTPRFRQLRIADVDYHSYATSLTALHC</sequence>
<dbReference type="PANTHER" id="PTHR11668:SF300">
    <property type="entry name" value="SERINE_THREONINE-PROTEIN PHOSPHATASE"/>
    <property type="match status" value="1"/>
</dbReference>
<evidence type="ECO:0000256" key="1">
    <source>
        <dbReference type="ARBA" id="ARBA00001936"/>
    </source>
</evidence>
<dbReference type="InterPro" id="IPR050341">
    <property type="entry name" value="PP1_catalytic_subunit"/>
</dbReference>
<evidence type="ECO:0000256" key="7">
    <source>
        <dbReference type="ARBA" id="ARBA00048336"/>
    </source>
</evidence>
<dbReference type="InterPro" id="IPR004843">
    <property type="entry name" value="Calcineurin-like_PHP"/>
</dbReference>
<dbReference type="GO" id="GO:0004722">
    <property type="term" value="F:protein serine/threonine phosphatase activity"/>
    <property type="evidence" value="ECO:0007669"/>
    <property type="project" value="UniProtKB-EC"/>
</dbReference>
<proteinExistence type="inferred from homology"/>
<evidence type="ECO:0000256" key="9">
    <source>
        <dbReference type="SAM" id="MobiDB-lite"/>
    </source>
</evidence>
<dbReference type="Gene3D" id="3.60.21.10">
    <property type="match status" value="1"/>
</dbReference>
<evidence type="ECO:0000259" key="11">
    <source>
        <dbReference type="PROSITE" id="PS00125"/>
    </source>
</evidence>
<reference evidence="12 13" key="1">
    <citation type="journal article" date="2017" name="Curr. Biol.">
        <title>Genome architecture and evolution of a unichromosomal asexual nematode.</title>
        <authorList>
            <person name="Fradin H."/>
            <person name="Zegar C."/>
            <person name="Gutwein M."/>
            <person name="Lucas J."/>
            <person name="Kovtun M."/>
            <person name="Corcoran D."/>
            <person name="Baugh L.R."/>
            <person name="Kiontke K."/>
            <person name="Gunsalus K."/>
            <person name="Fitch D.H."/>
            <person name="Piano F."/>
        </authorList>
    </citation>
    <scope>NUCLEOTIDE SEQUENCE [LARGE SCALE GENOMIC DNA]</scope>
    <source>
        <strain evidence="12">PF1309</strain>
    </source>
</reference>
<comment type="catalytic activity">
    <reaction evidence="6">
        <text>O-phospho-L-seryl-[protein] + H2O = L-seryl-[protein] + phosphate</text>
        <dbReference type="Rhea" id="RHEA:20629"/>
        <dbReference type="Rhea" id="RHEA-COMP:9863"/>
        <dbReference type="Rhea" id="RHEA-COMP:11604"/>
        <dbReference type="ChEBI" id="CHEBI:15377"/>
        <dbReference type="ChEBI" id="CHEBI:29999"/>
        <dbReference type="ChEBI" id="CHEBI:43474"/>
        <dbReference type="ChEBI" id="CHEBI:83421"/>
        <dbReference type="EC" id="3.1.3.16"/>
    </reaction>
</comment>
<dbReference type="Proteomes" id="UP000218231">
    <property type="component" value="Unassembled WGS sequence"/>
</dbReference>
<dbReference type="STRING" id="2018661.A0A2A2JTN3"/>
<protein>
    <recommendedName>
        <fullName evidence="8">Serine/threonine-protein phosphatase</fullName>
        <ecNumber evidence="8">3.1.3.16</ecNumber>
    </recommendedName>
</protein>
<dbReference type="EMBL" id="LIAE01010227">
    <property type="protein sequence ID" value="PAV65055.1"/>
    <property type="molecule type" value="Genomic_DNA"/>
</dbReference>
<gene>
    <name evidence="12" type="ORF">WR25_16538</name>
</gene>
<dbReference type="PROSITE" id="PS00125">
    <property type="entry name" value="SER_THR_PHOSPHATASE"/>
    <property type="match status" value="1"/>
</dbReference>
<dbReference type="EC" id="3.1.3.16" evidence="8"/>
<feature type="domain" description="Serine/threonine specific protein phosphatases" evidence="11">
    <location>
        <begin position="283"/>
        <end position="288"/>
    </location>
</feature>
<dbReference type="PRINTS" id="PR00114">
    <property type="entry name" value="STPHPHTASE"/>
</dbReference>
<dbReference type="AlphaFoldDB" id="A0A2A2JTN3"/>
<dbReference type="SUPFAM" id="SSF56300">
    <property type="entry name" value="Metallo-dependent phosphatases"/>
    <property type="match status" value="1"/>
</dbReference>
<keyword evidence="10" id="KW-1133">Transmembrane helix</keyword>
<comment type="similarity">
    <text evidence="8">Belongs to the PPP phosphatase family.</text>
</comment>
<keyword evidence="5" id="KW-0464">Manganese</keyword>
<dbReference type="OrthoDB" id="5857583at2759"/>
<evidence type="ECO:0000256" key="5">
    <source>
        <dbReference type="ARBA" id="ARBA00023211"/>
    </source>
</evidence>
<evidence type="ECO:0000256" key="2">
    <source>
        <dbReference type="ARBA" id="ARBA00022723"/>
    </source>
</evidence>
<evidence type="ECO:0000256" key="6">
    <source>
        <dbReference type="ARBA" id="ARBA00047761"/>
    </source>
</evidence>
<dbReference type="GO" id="GO:0005737">
    <property type="term" value="C:cytoplasm"/>
    <property type="evidence" value="ECO:0007669"/>
    <property type="project" value="TreeGrafter"/>
</dbReference>
<dbReference type="GO" id="GO:0005634">
    <property type="term" value="C:nucleus"/>
    <property type="evidence" value="ECO:0007669"/>
    <property type="project" value="TreeGrafter"/>
</dbReference>